<dbReference type="InterPro" id="IPR016088">
    <property type="entry name" value="Chalcone_isomerase_3-sand"/>
</dbReference>
<feature type="domain" description="Chalcone isomerase" evidence="1">
    <location>
        <begin position="27"/>
        <end position="177"/>
    </location>
</feature>
<organism evidence="2">
    <name type="scientific">marine sediment metagenome</name>
    <dbReference type="NCBI Taxonomy" id="412755"/>
    <lineage>
        <taxon>unclassified sequences</taxon>
        <taxon>metagenomes</taxon>
        <taxon>ecological metagenomes</taxon>
    </lineage>
</organism>
<sequence>MRLLLLIISSLFMSLAQAAPISHPDFQSTRDSLELKAAATAKWMVFVSVYDAGLYANPEAKSSDVLNKDTPITLEIRYKVGVTKAQLTEAANVALERQHSKTTNKKYQDSVAALHKFYKDVKEGDRFRLDIRPDSGLSLYFNDKLQYQNPSLDFAEYYVGLWLGENPLSDDVRDALLNWSS</sequence>
<dbReference type="InterPro" id="IPR016087">
    <property type="entry name" value="Chalcone_isomerase"/>
</dbReference>
<proteinExistence type="predicted"/>
<dbReference type="Pfam" id="PF16036">
    <property type="entry name" value="Chalcone_3"/>
    <property type="match status" value="1"/>
</dbReference>
<dbReference type="InterPro" id="IPR036298">
    <property type="entry name" value="Chalcone_isomerase_sf"/>
</dbReference>
<comment type="caution">
    <text evidence="2">The sequence shown here is derived from an EMBL/GenBank/DDBJ whole genome shotgun (WGS) entry which is preliminary data.</text>
</comment>
<dbReference type="AlphaFoldDB" id="A0A0F9UPH5"/>
<accession>A0A0F9UPH5</accession>
<dbReference type="EMBL" id="LAZR01000601">
    <property type="protein sequence ID" value="KKN63091.1"/>
    <property type="molecule type" value="Genomic_DNA"/>
</dbReference>
<name>A0A0F9UPH5_9ZZZZ</name>
<protein>
    <recommendedName>
        <fullName evidence="1">Chalcone isomerase domain-containing protein</fullName>
    </recommendedName>
</protein>
<evidence type="ECO:0000259" key="1">
    <source>
        <dbReference type="Pfam" id="PF16036"/>
    </source>
</evidence>
<evidence type="ECO:0000313" key="2">
    <source>
        <dbReference type="EMBL" id="KKN63091.1"/>
    </source>
</evidence>
<dbReference type="Gene3D" id="3.50.70.10">
    <property type="match status" value="1"/>
</dbReference>
<gene>
    <name evidence="2" type="ORF">LCGC14_0505150</name>
</gene>
<dbReference type="SUPFAM" id="SSF54626">
    <property type="entry name" value="Chalcone isomerase"/>
    <property type="match status" value="1"/>
</dbReference>
<reference evidence="2" key="1">
    <citation type="journal article" date="2015" name="Nature">
        <title>Complex archaea that bridge the gap between prokaryotes and eukaryotes.</title>
        <authorList>
            <person name="Spang A."/>
            <person name="Saw J.H."/>
            <person name="Jorgensen S.L."/>
            <person name="Zaremba-Niedzwiedzka K."/>
            <person name="Martijn J."/>
            <person name="Lind A.E."/>
            <person name="van Eijk R."/>
            <person name="Schleper C."/>
            <person name="Guy L."/>
            <person name="Ettema T.J."/>
        </authorList>
    </citation>
    <scope>NUCLEOTIDE SEQUENCE</scope>
</reference>
<dbReference type="GO" id="GO:0016872">
    <property type="term" value="F:intramolecular lyase activity"/>
    <property type="evidence" value="ECO:0007669"/>
    <property type="project" value="InterPro"/>
</dbReference>